<dbReference type="InterPro" id="IPR014710">
    <property type="entry name" value="RmlC-like_jellyroll"/>
</dbReference>
<feature type="transmembrane region" description="Helical" evidence="1">
    <location>
        <begin position="34"/>
        <end position="52"/>
    </location>
</feature>
<dbReference type="Pfam" id="PF07883">
    <property type="entry name" value="Cupin_2"/>
    <property type="match status" value="1"/>
</dbReference>
<keyword evidence="1" id="KW-1133">Transmembrane helix</keyword>
<dbReference type="AlphaFoldDB" id="A0A6T2FES2"/>
<dbReference type="EMBL" id="HBJA01113893">
    <property type="protein sequence ID" value="CAE0828025.1"/>
    <property type="molecule type" value="Transcribed_RNA"/>
</dbReference>
<keyword evidence="1" id="KW-0472">Membrane</keyword>
<dbReference type="PANTHER" id="PTHR43346:SF1">
    <property type="entry name" value="QUERCETIN 2,3-DIOXYGENASE-RELATED"/>
    <property type="match status" value="1"/>
</dbReference>
<reference evidence="3" key="1">
    <citation type="submission" date="2021-01" db="EMBL/GenBank/DDBJ databases">
        <authorList>
            <person name="Corre E."/>
            <person name="Pelletier E."/>
            <person name="Niang G."/>
            <person name="Scheremetjew M."/>
            <person name="Finn R."/>
            <person name="Kale V."/>
            <person name="Holt S."/>
            <person name="Cochrane G."/>
            <person name="Meng A."/>
            <person name="Brown T."/>
            <person name="Cohen L."/>
        </authorList>
    </citation>
    <scope>NUCLEOTIDE SEQUENCE</scope>
    <source>
        <strain evidence="3">CCMP1594</strain>
    </source>
</reference>
<dbReference type="InterPro" id="IPR052538">
    <property type="entry name" value="Flavonoid_dioxygenase-like"/>
</dbReference>
<evidence type="ECO:0000256" key="1">
    <source>
        <dbReference type="SAM" id="Phobius"/>
    </source>
</evidence>
<dbReference type="SUPFAM" id="SSF51182">
    <property type="entry name" value="RmlC-like cupins"/>
    <property type="match status" value="2"/>
</dbReference>
<dbReference type="Gene3D" id="2.60.120.10">
    <property type="entry name" value="Jelly Rolls"/>
    <property type="match status" value="2"/>
</dbReference>
<feature type="domain" description="Cupin type-2" evidence="2">
    <location>
        <begin position="436"/>
        <end position="503"/>
    </location>
</feature>
<dbReference type="PANTHER" id="PTHR43346">
    <property type="entry name" value="LIGAND BINDING DOMAIN PROTEIN, PUTATIVE (AFU_ORTHOLOGUE AFUA_6G14370)-RELATED"/>
    <property type="match status" value="1"/>
</dbReference>
<dbReference type="InterPro" id="IPR013096">
    <property type="entry name" value="Cupin_2"/>
</dbReference>
<dbReference type="InterPro" id="IPR011051">
    <property type="entry name" value="RmlC_Cupin_sf"/>
</dbReference>
<organism evidence="3">
    <name type="scientific">Eutreptiella gymnastica</name>
    <dbReference type="NCBI Taxonomy" id="73025"/>
    <lineage>
        <taxon>Eukaryota</taxon>
        <taxon>Discoba</taxon>
        <taxon>Euglenozoa</taxon>
        <taxon>Euglenida</taxon>
        <taxon>Spirocuta</taxon>
        <taxon>Euglenophyceae</taxon>
        <taxon>Eutreptiales</taxon>
        <taxon>Eutreptiaceae</taxon>
        <taxon>Eutreptiella</taxon>
    </lineage>
</organism>
<dbReference type="EMBL" id="HBJA01113896">
    <property type="protein sequence ID" value="CAE0828026.1"/>
    <property type="molecule type" value="Transcribed_RNA"/>
</dbReference>
<name>A0A6T2FES2_9EUGL</name>
<protein>
    <recommendedName>
        <fullName evidence="2">Cupin type-2 domain-containing protein</fullName>
    </recommendedName>
</protein>
<evidence type="ECO:0000259" key="2">
    <source>
        <dbReference type="Pfam" id="PF07883"/>
    </source>
</evidence>
<evidence type="ECO:0000313" key="4">
    <source>
        <dbReference type="EMBL" id="CAE0828026.1"/>
    </source>
</evidence>
<keyword evidence="1" id="KW-0812">Transmembrane</keyword>
<gene>
    <name evidence="3" type="ORF">EGYM00163_LOCUS39288</name>
    <name evidence="4" type="ORF">EGYM00163_LOCUS39289</name>
</gene>
<proteinExistence type="predicted"/>
<evidence type="ECO:0000313" key="3">
    <source>
        <dbReference type="EMBL" id="CAE0828025.1"/>
    </source>
</evidence>
<accession>A0A6T2FES2</accession>
<sequence length="554" mass="58090">MSSFKDADIYLLEAPRSPSLLSILHTNRRSPGRFDCFCVIAALGAVLCVSVLPTPGPIHSNAVFLQSGTPKPAGPVRLSTDRANRVRAVRPPPQALGWPRMVGTTATVPMSRRKGGAHASINARKLPISHSLSGPLETILCGGLLAAGAALGLIFRALARGRRPVLRVLRAAALGPAAEPHSKNVAVCGTLVGQPMYQSQDGSGVVVPLLHPATAQIPLAMGLQLYTSPAAGAAPSLRALTDAWELHYIVEGEATLVTGGLDPQPCPHGEHRLHLKAGDSVCIPPGIRCRLEPAPSSRALLGVGDTRDWELASLVAHLPDSVVGLKTQPAGQPGEAGVAAAARVAERVWQDGGVAGHLTDEQVTLLLSGACRRHGKEAGRPAAPAGGTNAPAGAPPAVIHRALDDVVAFQMPNQSNRIALVFDPISITNLNATFGVEVFGPGHITPQHQHEEGHELFFILSGSGVAECNGHRFEVGRGDVVVFPPKSVHGIDNLPDAEPLYCLELMLPNDMFSEFVRSGQPVGMLNAQDICTLINFGCGQLEQGSAHPQAQHEL</sequence>